<comment type="subcellular location">
    <subcellularLocation>
        <location evidence="2">Cell outer membrane</location>
    </subcellularLocation>
    <subcellularLocation>
        <location evidence="1">Cell surface</location>
    </subcellularLocation>
</comment>
<keyword evidence="5" id="KW-1134">Transmembrane beta strand</keyword>
<dbReference type="RefSeq" id="WP_180978292.1">
    <property type="nucleotide sequence ID" value="NZ_PNRG01000025.1"/>
</dbReference>
<name>A0A2N7UGY2_9GAMM</name>
<comment type="similarity">
    <text evidence="3">Belongs to the autotransporter-2 (AT-2) (TC 1.B.40) family.</text>
</comment>
<feature type="domain" description="Trimeric autotransporter adhesin YadA-like head" evidence="13">
    <location>
        <begin position="235"/>
        <end position="260"/>
    </location>
</feature>
<dbReference type="InterPro" id="IPR008640">
    <property type="entry name" value="Adhesin_Head_dom"/>
</dbReference>
<keyword evidence="16" id="KW-1185">Reference proteome</keyword>
<feature type="domain" description="Trimeric autotransporter adhesin YadA-like stalk" evidence="14">
    <location>
        <begin position="732"/>
        <end position="772"/>
    </location>
</feature>
<keyword evidence="6" id="KW-0812">Transmembrane</keyword>
<evidence type="ECO:0000259" key="12">
    <source>
        <dbReference type="Pfam" id="PF03895"/>
    </source>
</evidence>
<keyword evidence="10" id="KW-0998">Cell outer membrane</keyword>
<evidence type="ECO:0000256" key="2">
    <source>
        <dbReference type="ARBA" id="ARBA00004442"/>
    </source>
</evidence>
<evidence type="ECO:0000256" key="5">
    <source>
        <dbReference type="ARBA" id="ARBA00022452"/>
    </source>
</evidence>
<feature type="domain" description="Trimeric autotransporter adhesin YadA-like stalk" evidence="14">
    <location>
        <begin position="190"/>
        <end position="230"/>
    </location>
</feature>
<evidence type="ECO:0000313" key="15">
    <source>
        <dbReference type="EMBL" id="PMR79699.1"/>
    </source>
</evidence>
<feature type="domain" description="Trimeric autotransporter adhesin YadA-like head" evidence="13">
    <location>
        <begin position="265"/>
        <end position="291"/>
    </location>
</feature>
<evidence type="ECO:0000256" key="9">
    <source>
        <dbReference type="ARBA" id="ARBA00023136"/>
    </source>
</evidence>
<dbReference type="InterPro" id="IPR011049">
    <property type="entry name" value="Serralysin-like_metalloprot_C"/>
</dbReference>
<dbReference type="GO" id="GO:0009986">
    <property type="term" value="C:cell surface"/>
    <property type="evidence" value="ECO:0007669"/>
    <property type="project" value="UniProtKB-SubCell"/>
</dbReference>
<dbReference type="EMBL" id="PNRG01000025">
    <property type="protein sequence ID" value="PMR79699.1"/>
    <property type="molecule type" value="Genomic_DNA"/>
</dbReference>
<evidence type="ECO:0000256" key="10">
    <source>
        <dbReference type="ARBA" id="ARBA00023237"/>
    </source>
</evidence>
<evidence type="ECO:0000256" key="6">
    <source>
        <dbReference type="ARBA" id="ARBA00022692"/>
    </source>
</evidence>
<dbReference type="InterPro" id="IPR008635">
    <property type="entry name" value="Coiled_stalk_dom"/>
</dbReference>
<keyword evidence="4" id="KW-0813">Transport</keyword>
<dbReference type="Pfam" id="PF03895">
    <property type="entry name" value="YadA_anchor"/>
    <property type="match status" value="1"/>
</dbReference>
<dbReference type="Proteomes" id="UP000235547">
    <property type="component" value="Unassembled WGS sequence"/>
</dbReference>
<dbReference type="GO" id="GO:0009279">
    <property type="term" value="C:cell outer membrane"/>
    <property type="evidence" value="ECO:0007669"/>
    <property type="project" value="UniProtKB-SubCell"/>
</dbReference>
<evidence type="ECO:0000256" key="7">
    <source>
        <dbReference type="ARBA" id="ARBA00022729"/>
    </source>
</evidence>
<gene>
    <name evidence="15" type="ORF">C1H70_11410</name>
</gene>
<dbReference type="InterPro" id="IPR005594">
    <property type="entry name" value="YadA_C"/>
</dbReference>
<evidence type="ECO:0000259" key="13">
    <source>
        <dbReference type="Pfam" id="PF05658"/>
    </source>
</evidence>
<feature type="domain" description="Trimeric autotransporter adhesin YadA-like stalk" evidence="14">
    <location>
        <begin position="359"/>
        <end position="398"/>
    </location>
</feature>
<evidence type="ECO:0000313" key="16">
    <source>
        <dbReference type="Proteomes" id="UP000235547"/>
    </source>
</evidence>
<dbReference type="Gene3D" id="2.20.70.140">
    <property type="match status" value="1"/>
</dbReference>
<sequence>GDANIDVAQSGVDDDGQIDITLAPDLNVDSVTTGNSTLNNDGLTIVGGPSITNSGGIDAGNQVISNVAGPVNGGDAVNLTYFNENRTRYYSVNDGNTARDNFENDGATGLFSMATGIGARAMSEDAVALGRDSESMILGSVALGSDSVASRATAPTSGTLPAGSAAITFNTTDRDLMGAISVGHDSAYRQVTNVADGTQSQDAVTIRQLQGAIGSASVTDTRYFHANSTAGDSLAVGQESIAVGPLTIVNGDNGIGMGNQALVEATAPGGMALGQQATVTLADAVAMGTQASATGEQALALGAGATAGQAGSIALGGNSVTQAAQATSGVTLQGVTYSFAGQNPFATLSIGDDGLERTVTNMAAGRIEADSTDGINGSQLYTTNLVLEELGDAFTLVSGDTSETFTETNGTGIRYVRTNESGIDESDAFAQAPRATAVGYEALASADESLAMGYRAVASHQGSVALGAGAQTSAAVGTQSVTIAGRTYQFAGTQPVATVSVGSTGAERTITHVAAGRLSPNSTDAVNGSQLHATNQAVNAVEGRIDGVEGDVSQLGDRVTLVEGDVANLGDNVDALNDQAVKYDTNEDGSVDYETITLAGDAGTTITNVADGDISENSVDAVNGGQLWDLQDQVTNIEQGGSKYFSANSDGPAAEAQGGDSIAMGSGSVAQGDRSVAAGDGARAEVEGGVALGADSVADREGMNGQRERFSDVEVASSQGAVSVGSQGNERQITNVAGGTEATDAVNVRQLESVQAGAVNYDRNEDGSVDYSSVTLGREGTPTRMRNVAPGVDATDAANVGQLQELGQRFASELDGVNGRIDRVERNANAGAASAIAAASVPQAFMPGKSMVSVGAGTYSGESAVSVGVSRLSDNGRWVIKLNATGDSQSNFGAGVGAGWHW</sequence>
<dbReference type="GO" id="GO:0015031">
    <property type="term" value="P:protein transport"/>
    <property type="evidence" value="ECO:0007669"/>
    <property type="project" value="UniProtKB-KW"/>
</dbReference>
<feature type="domain" description="Trimeric autotransporter adhesin YadA-like stalk" evidence="14">
    <location>
        <begin position="606"/>
        <end position="642"/>
    </location>
</feature>
<dbReference type="Gene3D" id="2.150.10.10">
    <property type="entry name" value="Serralysin-like metalloprotease, C-terminal"/>
    <property type="match status" value="5"/>
</dbReference>
<evidence type="ECO:0000256" key="11">
    <source>
        <dbReference type="SAM" id="MobiDB-lite"/>
    </source>
</evidence>
<dbReference type="AlphaFoldDB" id="A0A2N7UGY2"/>
<evidence type="ECO:0008006" key="17">
    <source>
        <dbReference type="Google" id="ProtNLM"/>
    </source>
</evidence>
<reference evidence="15 16" key="1">
    <citation type="submission" date="2018-01" db="EMBL/GenBank/DDBJ databases">
        <title>Halomonas endophytica sp. nov., isolated from storage liquid in the stems of Populus euphratica.</title>
        <authorList>
            <person name="Chen C."/>
        </authorList>
    </citation>
    <scope>NUCLEOTIDE SEQUENCE [LARGE SCALE GENOMIC DNA]</scope>
    <source>
        <strain evidence="15 16">BZ-SZ-XJ27</strain>
    </source>
</reference>
<evidence type="ECO:0000256" key="1">
    <source>
        <dbReference type="ARBA" id="ARBA00004241"/>
    </source>
</evidence>
<keyword evidence="7" id="KW-0732">Signal</keyword>
<evidence type="ECO:0000256" key="3">
    <source>
        <dbReference type="ARBA" id="ARBA00005848"/>
    </source>
</evidence>
<feature type="domain" description="Trimeric autotransporter adhesin YadA-like head" evidence="13">
    <location>
        <begin position="107"/>
        <end position="133"/>
    </location>
</feature>
<feature type="domain" description="Trimeric autotransporter adhesin YadA-like head" evidence="13">
    <location>
        <begin position="656"/>
        <end position="682"/>
    </location>
</feature>
<protein>
    <recommendedName>
        <fullName evidence="17">Adhesin</fullName>
    </recommendedName>
</protein>
<evidence type="ECO:0000256" key="8">
    <source>
        <dbReference type="ARBA" id="ARBA00022927"/>
    </source>
</evidence>
<dbReference type="Pfam" id="PF05662">
    <property type="entry name" value="YadA_stalk"/>
    <property type="match status" value="6"/>
</dbReference>
<feature type="domain" description="Trimeric autotransporter adhesin YadA-like stalk" evidence="14">
    <location>
        <begin position="787"/>
        <end position="819"/>
    </location>
</feature>
<dbReference type="SUPFAM" id="SSF54523">
    <property type="entry name" value="Pili subunits"/>
    <property type="match status" value="1"/>
</dbReference>
<dbReference type="SUPFAM" id="SSF101967">
    <property type="entry name" value="Adhesin YadA, collagen-binding domain"/>
    <property type="match status" value="5"/>
</dbReference>
<dbReference type="InterPro" id="IPR045584">
    <property type="entry name" value="Pilin-like"/>
</dbReference>
<accession>A0A2N7UGY2</accession>
<feature type="domain" description="Trimeric autotransporter adhesin YadA-like head" evidence="13">
    <location>
        <begin position="293"/>
        <end position="319"/>
    </location>
</feature>
<dbReference type="Pfam" id="PF05658">
    <property type="entry name" value="YadA_head"/>
    <property type="match status" value="6"/>
</dbReference>
<feature type="domain" description="Trimeric autotransporter adhesin YadA-like C-terminal membrane anchor" evidence="12">
    <location>
        <begin position="842"/>
        <end position="902"/>
    </location>
</feature>
<feature type="domain" description="Trimeric autotransporter adhesin YadA-like head" evidence="13">
    <location>
        <begin position="444"/>
        <end position="470"/>
    </location>
</feature>
<evidence type="ECO:0000259" key="14">
    <source>
        <dbReference type="Pfam" id="PF05662"/>
    </source>
</evidence>
<keyword evidence="9" id="KW-0472">Membrane</keyword>
<keyword evidence="8" id="KW-0653">Protein transport</keyword>
<dbReference type="Gene3D" id="1.20.5.170">
    <property type="match status" value="3"/>
</dbReference>
<dbReference type="Gene3D" id="3.30.1300.30">
    <property type="entry name" value="GSPII I/J protein-like"/>
    <property type="match status" value="1"/>
</dbReference>
<comment type="caution">
    <text evidence="15">The sequence shown here is derived from an EMBL/GenBank/DDBJ whole genome shotgun (WGS) entry which is preliminary data.</text>
</comment>
<proteinExistence type="inferred from homology"/>
<feature type="region of interest" description="Disordered" evidence="11">
    <location>
        <begin position="648"/>
        <end position="682"/>
    </location>
</feature>
<evidence type="ECO:0000256" key="4">
    <source>
        <dbReference type="ARBA" id="ARBA00022448"/>
    </source>
</evidence>
<feature type="domain" description="Trimeric autotransporter adhesin YadA-like stalk" evidence="14">
    <location>
        <begin position="510"/>
        <end position="550"/>
    </location>
</feature>
<feature type="non-terminal residue" evidence="15">
    <location>
        <position position="1"/>
    </location>
</feature>
<organism evidence="15 16">
    <name type="scientific">Halomonas urumqiensis</name>
    <dbReference type="NCBI Taxonomy" id="1684789"/>
    <lineage>
        <taxon>Bacteria</taxon>
        <taxon>Pseudomonadati</taxon>
        <taxon>Pseudomonadota</taxon>
        <taxon>Gammaproteobacteria</taxon>
        <taxon>Oceanospirillales</taxon>
        <taxon>Halomonadaceae</taxon>
        <taxon>Halomonas</taxon>
    </lineage>
</organism>